<proteinExistence type="predicted"/>
<protein>
    <submittedName>
        <fullName evidence="1">CLUMA_CG002997, isoform A</fullName>
    </submittedName>
</protein>
<keyword evidence="2" id="KW-1185">Reference proteome</keyword>
<sequence length="192" mass="21847">MDARPHIKRLISSPVMPRFFSSPSVVFRTHFQLLTAPLRCFALVLLFDLITITPRCSKRGSSEGPKPMEYSSRYFCASVCGMARSSSNEKSYWMKQSRVSQSTYIIITKCCLKQTHPCTCVCSVRCFIDIFVSFIKEEVCLGESKQNDDINDGKGKHVASNHRINHCDEGSSQSDGTLWKLKINRSDFPQRF</sequence>
<dbReference type="AlphaFoldDB" id="A0A1J1HRY2"/>
<dbReference type="EMBL" id="CVRI01000011">
    <property type="protein sequence ID" value="CRK89238.1"/>
    <property type="molecule type" value="Genomic_DNA"/>
</dbReference>
<gene>
    <name evidence="1" type="ORF">CLUMA_CG002997</name>
</gene>
<evidence type="ECO:0000313" key="1">
    <source>
        <dbReference type="EMBL" id="CRK89238.1"/>
    </source>
</evidence>
<reference evidence="1 2" key="1">
    <citation type="submission" date="2015-04" db="EMBL/GenBank/DDBJ databases">
        <authorList>
            <person name="Syromyatnikov M.Y."/>
            <person name="Popov V.N."/>
        </authorList>
    </citation>
    <scope>NUCLEOTIDE SEQUENCE [LARGE SCALE GENOMIC DNA]</scope>
</reference>
<organism evidence="1 2">
    <name type="scientific">Clunio marinus</name>
    <dbReference type="NCBI Taxonomy" id="568069"/>
    <lineage>
        <taxon>Eukaryota</taxon>
        <taxon>Metazoa</taxon>
        <taxon>Ecdysozoa</taxon>
        <taxon>Arthropoda</taxon>
        <taxon>Hexapoda</taxon>
        <taxon>Insecta</taxon>
        <taxon>Pterygota</taxon>
        <taxon>Neoptera</taxon>
        <taxon>Endopterygota</taxon>
        <taxon>Diptera</taxon>
        <taxon>Nematocera</taxon>
        <taxon>Chironomoidea</taxon>
        <taxon>Chironomidae</taxon>
        <taxon>Clunio</taxon>
    </lineage>
</organism>
<dbReference type="Proteomes" id="UP000183832">
    <property type="component" value="Unassembled WGS sequence"/>
</dbReference>
<evidence type="ECO:0000313" key="2">
    <source>
        <dbReference type="Proteomes" id="UP000183832"/>
    </source>
</evidence>
<accession>A0A1J1HRY2</accession>
<name>A0A1J1HRY2_9DIPT</name>